<name>A0ABN7XJ92_GIGMA</name>
<evidence type="ECO:0000313" key="2">
    <source>
        <dbReference type="Proteomes" id="UP000789901"/>
    </source>
</evidence>
<comment type="caution">
    <text evidence="1">The sequence shown here is derived from an EMBL/GenBank/DDBJ whole genome shotgun (WGS) entry which is preliminary data.</text>
</comment>
<organism evidence="1 2">
    <name type="scientific">Gigaspora margarita</name>
    <dbReference type="NCBI Taxonomy" id="4874"/>
    <lineage>
        <taxon>Eukaryota</taxon>
        <taxon>Fungi</taxon>
        <taxon>Fungi incertae sedis</taxon>
        <taxon>Mucoromycota</taxon>
        <taxon>Glomeromycotina</taxon>
        <taxon>Glomeromycetes</taxon>
        <taxon>Diversisporales</taxon>
        <taxon>Gigasporaceae</taxon>
        <taxon>Gigaspora</taxon>
    </lineage>
</organism>
<gene>
    <name evidence="1" type="ORF">GMARGA_LOCUS43249</name>
</gene>
<keyword evidence="2" id="KW-1185">Reference proteome</keyword>
<protein>
    <submittedName>
        <fullName evidence="1">46224_t:CDS:1</fullName>
    </submittedName>
</protein>
<proteinExistence type="predicted"/>
<dbReference type="Proteomes" id="UP000789901">
    <property type="component" value="Unassembled WGS sequence"/>
</dbReference>
<accession>A0ABN7XJ92</accession>
<feature type="non-terminal residue" evidence="1">
    <location>
        <position position="1"/>
    </location>
</feature>
<evidence type="ECO:0000313" key="1">
    <source>
        <dbReference type="EMBL" id="CAG8854428.1"/>
    </source>
</evidence>
<reference evidence="1 2" key="1">
    <citation type="submission" date="2021-06" db="EMBL/GenBank/DDBJ databases">
        <authorList>
            <person name="Kallberg Y."/>
            <person name="Tangrot J."/>
            <person name="Rosling A."/>
        </authorList>
    </citation>
    <scope>NUCLEOTIDE SEQUENCE [LARGE SCALE GENOMIC DNA]</scope>
    <source>
        <strain evidence="1 2">120-4 pot B 10/14</strain>
    </source>
</reference>
<dbReference type="EMBL" id="CAJVQB010137822">
    <property type="protein sequence ID" value="CAG8854428.1"/>
    <property type="molecule type" value="Genomic_DNA"/>
</dbReference>
<sequence length="39" mass="4775">IVRLNQVVYEKDKEIKTFKKQLLKQQVQQLFTIIEIDKK</sequence>